<evidence type="ECO:0008006" key="3">
    <source>
        <dbReference type="Google" id="ProtNLM"/>
    </source>
</evidence>
<dbReference type="OrthoDB" id="5455794at2"/>
<dbReference type="Proteomes" id="UP000448292">
    <property type="component" value="Unassembled WGS sequence"/>
</dbReference>
<reference evidence="1 2" key="1">
    <citation type="submission" date="2018-06" db="EMBL/GenBank/DDBJ databases">
        <title>Complete genome of Desulfovibrio indonesiensis P37SLT.</title>
        <authorList>
            <person name="Crispim J.S."/>
            <person name="Vidigal P.M.P."/>
            <person name="Silva L.C.F."/>
            <person name="Laguardia C.N."/>
            <person name="Araujo L.C."/>
            <person name="Dias R.S."/>
            <person name="Sousa M.P."/>
            <person name="Paula S.O."/>
            <person name="Silva C."/>
        </authorList>
    </citation>
    <scope>NUCLEOTIDE SEQUENCE [LARGE SCALE GENOMIC DNA]</scope>
    <source>
        <strain evidence="1 2">P37SLT</strain>
    </source>
</reference>
<dbReference type="AlphaFoldDB" id="A0A7M3MG86"/>
<dbReference type="SUPFAM" id="SSF48452">
    <property type="entry name" value="TPR-like"/>
    <property type="match status" value="1"/>
</dbReference>
<evidence type="ECO:0000313" key="1">
    <source>
        <dbReference type="EMBL" id="TVM18269.1"/>
    </source>
</evidence>
<organism evidence="1 2">
    <name type="scientific">Oceanidesulfovibrio indonesiensis</name>
    <dbReference type="NCBI Taxonomy" id="54767"/>
    <lineage>
        <taxon>Bacteria</taxon>
        <taxon>Pseudomonadati</taxon>
        <taxon>Thermodesulfobacteriota</taxon>
        <taxon>Desulfovibrionia</taxon>
        <taxon>Desulfovibrionales</taxon>
        <taxon>Desulfovibrionaceae</taxon>
        <taxon>Oceanidesulfovibrio</taxon>
    </lineage>
</organism>
<dbReference type="InterPro" id="IPR011990">
    <property type="entry name" value="TPR-like_helical_dom_sf"/>
</dbReference>
<dbReference type="EMBL" id="QMIE01000004">
    <property type="protein sequence ID" value="TVM18269.1"/>
    <property type="molecule type" value="Genomic_DNA"/>
</dbReference>
<name>A0A7M3MG86_9BACT</name>
<gene>
    <name evidence="1" type="ORF">DPQ33_05810</name>
</gene>
<dbReference type="Pfam" id="PF14559">
    <property type="entry name" value="TPR_19"/>
    <property type="match status" value="1"/>
</dbReference>
<evidence type="ECO:0000313" key="2">
    <source>
        <dbReference type="Proteomes" id="UP000448292"/>
    </source>
</evidence>
<comment type="caution">
    <text evidence="1">The sequence shown here is derived from an EMBL/GenBank/DDBJ whole genome shotgun (WGS) entry which is preliminary data.</text>
</comment>
<sequence>MTDEGRTRKLTRRELFTSLRPQGLKQQADRWRSGLADSLDKYVPDNDSEAGKSFAGKTASHTTRYSDAPEMLPGRTLEAISLGQPDEAVAALRPYVKHKPKDREARLLLGRILYKDGAIVQSRVEFERILRESHEDSLCRWPASCAALCLACALARCGKLEKASGMLLKAMDEDRPQATATLERLAEALGTLARQDPAEDASLDTAVDGLVATLENYIEAAYPTPMEMAADLAAGETPTNPGSTRATAT</sequence>
<protein>
    <recommendedName>
        <fullName evidence="3">Tetratricopeptide repeat protein</fullName>
    </recommendedName>
</protein>
<proteinExistence type="predicted"/>
<dbReference type="Gene3D" id="1.25.40.10">
    <property type="entry name" value="Tetratricopeptide repeat domain"/>
    <property type="match status" value="1"/>
</dbReference>
<dbReference type="RefSeq" id="WP_144302270.1">
    <property type="nucleotide sequence ID" value="NZ_QMIE01000004.1"/>
</dbReference>
<accession>A0A7M3MG86</accession>
<keyword evidence="2" id="KW-1185">Reference proteome</keyword>